<dbReference type="Proteomes" id="UP000184474">
    <property type="component" value="Unassembled WGS sequence"/>
</dbReference>
<accession>A0A1M6WS33</accession>
<evidence type="ECO:0008006" key="3">
    <source>
        <dbReference type="Google" id="ProtNLM"/>
    </source>
</evidence>
<dbReference type="RefSeq" id="WP_139281126.1">
    <property type="nucleotide sequence ID" value="NZ_FRAA01000014.1"/>
</dbReference>
<reference evidence="2" key="1">
    <citation type="submission" date="2016-11" db="EMBL/GenBank/DDBJ databases">
        <authorList>
            <person name="Varghese N."/>
            <person name="Submissions S."/>
        </authorList>
    </citation>
    <scope>NUCLEOTIDE SEQUENCE [LARGE SCALE GENOMIC DNA]</scope>
    <source>
        <strain evidence="2">DSM 26134</strain>
    </source>
</reference>
<name>A0A1M6WS33_REIAG</name>
<keyword evidence="2" id="KW-1185">Reference proteome</keyword>
<evidence type="ECO:0000313" key="1">
    <source>
        <dbReference type="EMBL" id="SHK96486.1"/>
    </source>
</evidence>
<sequence length="177" mass="20020">MSLKSRLLVGWLLLGMVSFVFPSLAQSQDYERSAGVRLGSTSALTFKRFLGEEQAIEFLLSGRDHGVQLTSLYIKHHQMSLGTFENFYFYAGVGGHAGYQKNSDITKVRDPQDSEFYYYKEDEFVELGVDGLVGIEWRIFSIPLSISVDIMPHLTYVGFAKVNGDFWDGSLGIKYIF</sequence>
<dbReference type="EMBL" id="FRAA01000014">
    <property type="protein sequence ID" value="SHK96486.1"/>
    <property type="molecule type" value="Genomic_DNA"/>
</dbReference>
<gene>
    <name evidence="1" type="ORF">SAMN04488028_11439</name>
</gene>
<protein>
    <recommendedName>
        <fullName evidence="3">Outer membrane protein beta-barrel domain-containing protein</fullName>
    </recommendedName>
</protein>
<organism evidence="1 2">
    <name type="scientific">Reichenbachiella agariperforans</name>
    <dbReference type="NCBI Taxonomy" id="156994"/>
    <lineage>
        <taxon>Bacteria</taxon>
        <taxon>Pseudomonadati</taxon>
        <taxon>Bacteroidota</taxon>
        <taxon>Cytophagia</taxon>
        <taxon>Cytophagales</taxon>
        <taxon>Reichenbachiellaceae</taxon>
        <taxon>Reichenbachiella</taxon>
    </lineage>
</organism>
<proteinExistence type="predicted"/>
<evidence type="ECO:0000313" key="2">
    <source>
        <dbReference type="Proteomes" id="UP000184474"/>
    </source>
</evidence>
<dbReference type="AlphaFoldDB" id="A0A1M6WS33"/>
<dbReference type="STRING" id="156994.SAMN04488028_11439"/>